<dbReference type="Gene3D" id="3.10.105.10">
    <property type="entry name" value="Dipeptide-binding Protein, Domain 3"/>
    <property type="match status" value="1"/>
</dbReference>
<name>A0ABV7G1B0_9PROT</name>
<sequence length="535" mass="59151">MFRQPRLALAGLALATGIAAAPCAWAATPRDQLVVAWNIDAISTFDPAQIAEVVTSEIFGNTCDSLAAFDPADESKVIPALAESWDVSEDGLRITFRLRDKLRFADGRAASAADLAWSMQRVVKLNFGNAAQLTDYGFTRDTVDSRITAPDDRTLVLALDKPYPPGLILQAVAANRVSALLDRKTLSANENNGDMGNRYLTSRTECVGPYRLRQWNSGEVVVLEANKDHWGEVPKLRRIIIRHVAEAGTQRLLLEKGDIDVARNLTPEDLRALEGAKGVRLERTRKPTLFYWGFNSADPVFAEEKVRLAMRYLVDYDGLAKSVMAYDGVPRASFVPLGSFGALDEKEGQPFSLDIARARALLAEAGRPEGFETVMILGSHPYASAIAQHIQANAAQAGVRIRLEQMANAQLFARHRGREFQSAMLGWGAGMPDAHANASRLIFNPDNRVEAKLTQFPSWRAAFQDAEANKQVEAALMERDEAKRAAIYAGLQRDMMQRGPAAFLFQTVYVAGVRDNVRNWTWNGFATYFDRMSKE</sequence>
<dbReference type="Pfam" id="PF00496">
    <property type="entry name" value="SBP_bac_5"/>
    <property type="match status" value="1"/>
</dbReference>
<gene>
    <name evidence="5" type="ORF">ACFOD4_09680</name>
</gene>
<keyword evidence="3" id="KW-0732">Signal</keyword>
<dbReference type="PIRSF" id="PIRSF002741">
    <property type="entry name" value="MppA"/>
    <property type="match status" value="1"/>
</dbReference>
<dbReference type="Gene3D" id="3.90.76.10">
    <property type="entry name" value="Dipeptide-binding Protein, Domain 1"/>
    <property type="match status" value="1"/>
</dbReference>
<protein>
    <submittedName>
        <fullName evidence="5">ABC transporter substrate-binding protein</fullName>
    </submittedName>
</protein>
<dbReference type="RefSeq" id="WP_379595950.1">
    <property type="nucleotide sequence ID" value="NZ_JBHRTN010000008.1"/>
</dbReference>
<evidence type="ECO:0000313" key="5">
    <source>
        <dbReference type="EMBL" id="MFC3125333.1"/>
    </source>
</evidence>
<comment type="caution">
    <text evidence="5">The sequence shown here is derived from an EMBL/GenBank/DDBJ whole genome shotgun (WGS) entry which is preliminary data.</text>
</comment>
<reference evidence="6" key="1">
    <citation type="journal article" date="2019" name="Int. J. Syst. Evol. Microbiol.">
        <title>The Global Catalogue of Microorganisms (GCM) 10K type strain sequencing project: providing services to taxonomists for standard genome sequencing and annotation.</title>
        <authorList>
            <consortium name="The Broad Institute Genomics Platform"/>
            <consortium name="The Broad Institute Genome Sequencing Center for Infectious Disease"/>
            <person name="Wu L."/>
            <person name="Ma J."/>
        </authorList>
    </citation>
    <scope>NUCLEOTIDE SEQUENCE [LARGE SCALE GENOMIC DNA]</scope>
    <source>
        <strain evidence="6">KCTC 52094</strain>
    </source>
</reference>
<dbReference type="Gene3D" id="3.40.190.10">
    <property type="entry name" value="Periplasmic binding protein-like II"/>
    <property type="match status" value="1"/>
</dbReference>
<proteinExistence type="inferred from homology"/>
<dbReference type="Proteomes" id="UP001595593">
    <property type="component" value="Unassembled WGS sequence"/>
</dbReference>
<dbReference type="PANTHER" id="PTHR30290">
    <property type="entry name" value="PERIPLASMIC BINDING COMPONENT OF ABC TRANSPORTER"/>
    <property type="match status" value="1"/>
</dbReference>
<keyword evidence="6" id="KW-1185">Reference proteome</keyword>
<comment type="similarity">
    <text evidence="2">Belongs to the bacterial solute-binding protein 5 family.</text>
</comment>
<comment type="subcellular location">
    <subcellularLocation>
        <location evidence="1">Periplasm</location>
    </subcellularLocation>
</comment>
<evidence type="ECO:0000256" key="2">
    <source>
        <dbReference type="ARBA" id="ARBA00005695"/>
    </source>
</evidence>
<dbReference type="SUPFAM" id="SSF53850">
    <property type="entry name" value="Periplasmic binding protein-like II"/>
    <property type="match status" value="1"/>
</dbReference>
<dbReference type="InterPro" id="IPR000914">
    <property type="entry name" value="SBP_5_dom"/>
</dbReference>
<dbReference type="CDD" id="cd08512">
    <property type="entry name" value="PBP2_NikA_DppA_OppA_like_7"/>
    <property type="match status" value="1"/>
</dbReference>
<dbReference type="InterPro" id="IPR030678">
    <property type="entry name" value="Peptide/Ni-bd"/>
</dbReference>
<feature type="chain" id="PRO_5045061784" evidence="3">
    <location>
        <begin position="27"/>
        <end position="535"/>
    </location>
</feature>
<evidence type="ECO:0000256" key="3">
    <source>
        <dbReference type="SAM" id="SignalP"/>
    </source>
</evidence>
<feature type="signal peptide" evidence="3">
    <location>
        <begin position="1"/>
        <end position="26"/>
    </location>
</feature>
<dbReference type="InterPro" id="IPR039424">
    <property type="entry name" value="SBP_5"/>
</dbReference>
<evidence type="ECO:0000256" key="1">
    <source>
        <dbReference type="ARBA" id="ARBA00004418"/>
    </source>
</evidence>
<dbReference type="EMBL" id="JBHRTN010000008">
    <property type="protein sequence ID" value="MFC3125333.1"/>
    <property type="molecule type" value="Genomic_DNA"/>
</dbReference>
<feature type="domain" description="Solute-binding protein family 5" evidence="4">
    <location>
        <begin position="76"/>
        <end position="441"/>
    </location>
</feature>
<organism evidence="5 6">
    <name type="scientific">Teichococcus globiformis</name>
    <dbReference type="NCBI Taxonomy" id="2307229"/>
    <lineage>
        <taxon>Bacteria</taxon>
        <taxon>Pseudomonadati</taxon>
        <taxon>Pseudomonadota</taxon>
        <taxon>Alphaproteobacteria</taxon>
        <taxon>Acetobacterales</taxon>
        <taxon>Roseomonadaceae</taxon>
        <taxon>Roseomonas</taxon>
    </lineage>
</organism>
<accession>A0ABV7G1B0</accession>
<evidence type="ECO:0000313" key="6">
    <source>
        <dbReference type="Proteomes" id="UP001595593"/>
    </source>
</evidence>
<evidence type="ECO:0000259" key="4">
    <source>
        <dbReference type="Pfam" id="PF00496"/>
    </source>
</evidence>